<accession>A0A8C9QCT9</accession>
<reference evidence="1" key="1">
    <citation type="submission" date="2025-08" db="UniProtKB">
        <authorList>
            <consortium name="Ensembl"/>
        </authorList>
    </citation>
    <scope>IDENTIFICATION</scope>
</reference>
<dbReference type="Proteomes" id="UP000694422">
    <property type="component" value="Unplaced"/>
</dbReference>
<name>A0A8C9QCT9_SPEDA</name>
<evidence type="ECO:0000313" key="2">
    <source>
        <dbReference type="Proteomes" id="UP000694422"/>
    </source>
</evidence>
<evidence type="ECO:0000313" key="1">
    <source>
        <dbReference type="Ensembl" id="ENSSDAP00000019614.1"/>
    </source>
</evidence>
<reference evidence="1" key="2">
    <citation type="submission" date="2025-09" db="UniProtKB">
        <authorList>
            <consortium name="Ensembl"/>
        </authorList>
    </citation>
    <scope>IDENTIFICATION</scope>
</reference>
<organism evidence="1 2">
    <name type="scientific">Spermophilus dauricus</name>
    <name type="common">Daurian ground squirrel</name>
    <dbReference type="NCBI Taxonomy" id="99837"/>
    <lineage>
        <taxon>Eukaryota</taxon>
        <taxon>Metazoa</taxon>
        <taxon>Chordata</taxon>
        <taxon>Craniata</taxon>
        <taxon>Vertebrata</taxon>
        <taxon>Euteleostomi</taxon>
        <taxon>Mammalia</taxon>
        <taxon>Eutheria</taxon>
        <taxon>Euarchontoglires</taxon>
        <taxon>Glires</taxon>
        <taxon>Rodentia</taxon>
        <taxon>Sciuromorpha</taxon>
        <taxon>Sciuridae</taxon>
        <taxon>Xerinae</taxon>
        <taxon>Marmotini</taxon>
        <taxon>Spermophilus</taxon>
    </lineage>
</organism>
<dbReference type="Ensembl" id="ENSSDAT00000022426.1">
    <property type="protein sequence ID" value="ENSSDAP00000019614.1"/>
    <property type="gene ID" value="ENSSDAG00000017843.1"/>
</dbReference>
<dbReference type="AlphaFoldDB" id="A0A8C9QCT9"/>
<sequence>MLQEEGEGHCPVRPGCPLGVAAVPKLYKEFVPEDSGKEITPWTISVMKETQLDRVSGARGLRDWAPTVVSKSPSYTLRKGLSPVLKVPLPLHPSPVTQIACFRWPCPRNSR</sequence>
<protein>
    <submittedName>
        <fullName evidence="1">Uncharacterized protein</fullName>
    </submittedName>
</protein>
<keyword evidence="2" id="KW-1185">Reference proteome</keyword>
<proteinExistence type="predicted"/>